<keyword evidence="4 7" id="KW-0472">Membrane</keyword>
<dbReference type="GO" id="GO:0030428">
    <property type="term" value="C:cell septum"/>
    <property type="evidence" value="ECO:0007669"/>
    <property type="project" value="TreeGrafter"/>
</dbReference>
<dbReference type="EMBL" id="LAVV01006849">
    <property type="protein sequence ID" value="KNZ58035.1"/>
    <property type="molecule type" value="Genomic_DNA"/>
</dbReference>
<evidence type="ECO:0000256" key="3">
    <source>
        <dbReference type="ARBA" id="ARBA00022989"/>
    </source>
</evidence>
<comment type="caution">
    <text evidence="10">The sequence shown here is derived from an EMBL/GenBank/DDBJ whole genome shotgun (WGS) entry which is preliminary data.</text>
</comment>
<comment type="similarity">
    <text evidence="7">Belongs to the chitin synthase family.</text>
</comment>
<reference evidence="10 11" key="1">
    <citation type="submission" date="2015-08" db="EMBL/GenBank/DDBJ databases">
        <title>Next Generation Sequencing and Analysis of the Genome of Puccinia sorghi L Schw, the Causal Agent of Maize Common Rust.</title>
        <authorList>
            <person name="Rochi L."/>
            <person name="Burguener G."/>
            <person name="Darino M."/>
            <person name="Turjanski A."/>
            <person name="Kreff E."/>
            <person name="Dieguez M.J."/>
            <person name="Sacco F."/>
        </authorList>
    </citation>
    <scope>NUCLEOTIDE SEQUENCE [LARGE SCALE GENOMIC DNA]</scope>
    <source>
        <strain evidence="10 11">RO10H11247</strain>
    </source>
</reference>
<dbReference type="Pfam" id="PF01644">
    <property type="entry name" value="Chitin_synth_1"/>
    <property type="match status" value="1"/>
</dbReference>
<keyword evidence="11" id="KW-1185">Reference proteome</keyword>
<feature type="transmembrane region" description="Helical" evidence="7">
    <location>
        <begin position="528"/>
        <end position="544"/>
    </location>
</feature>
<dbReference type="GO" id="GO:0004100">
    <property type="term" value="F:chitin synthase activity"/>
    <property type="evidence" value="ECO:0007669"/>
    <property type="project" value="UniProtKB-UniRule"/>
</dbReference>
<evidence type="ECO:0000256" key="1">
    <source>
        <dbReference type="ARBA" id="ARBA00004141"/>
    </source>
</evidence>
<feature type="transmembrane region" description="Helical" evidence="7">
    <location>
        <begin position="705"/>
        <end position="722"/>
    </location>
</feature>
<dbReference type="GO" id="GO:0071555">
    <property type="term" value="P:cell wall organization"/>
    <property type="evidence" value="ECO:0007669"/>
    <property type="project" value="UniProtKB-KW"/>
</dbReference>
<dbReference type="AlphaFoldDB" id="A0A0L6VD51"/>
<comment type="catalytic activity">
    <reaction evidence="7">
        <text>[(1-&gt;4)-N-acetyl-beta-D-glucosaminyl](n) + UDP-N-acetyl-alpha-D-glucosamine = [(1-&gt;4)-N-acetyl-beta-D-glucosaminyl](n+1) + UDP + H(+)</text>
        <dbReference type="Rhea" id="RHEA:16637"/>
        <dbReference type="Rhea" id="RHEA-COMP:9593"/>
        <dbReference type="Rhea" id="RHEA-COMP:9595"/>
        <dbReference type="ChEBI" id="CHEBI:15378"/>
        <dbReference type="ChEBI" id="CHEBI:17029"/>
        <dbReference type="ChEBI" id="CHEBI:57705"/>
        <dbReference type="ChEBI" id="CHEBI:58223"/>
        <dbReference type="EC" id="2.4.1.16"/>
    </reaction>
</comment>
<accession>A0A0L6VD51</accession>
<dbReference type="CDD" id="cd04190">
    <property type="entry name" value="Chitin_synth_C"/>
    <property type="match status" value="1"/>
</dbReference>
<dbReference type="PANTHER" id="PTHR22914">
    <property type="entry name" value="CHITIN SYNTHASE"/>
    <property type="match status" value="1"/>
</dbReference>
<dbReference type="STRING" id="27349.A0A0L6VD51"/>
<feature type="transmembrane region" description="Helical" evidence="7">
    <location>
        <begin position="604"/>
        <end position="624"/>
    </location>
</feature>
<keyword evidence="3 7" id="KW-1133">Transmembrane helix</keyword>
<dbReference type="OrthoDB" id="26569at2759"/>
<dbReference type="EC" id="2.4.1.16" evidence="7"/>
<keyword evidence="2 7" id="KW-0812">Transmembrane</keyword>
<evidence type="ECO:0000256" key="7">
    <source>
        <dbReference type="RuleBase" id="RU366040"/>
    </source>
</evidence>
<organism evidence="10 11">
    <name type="scientific">Puccinia sorghi</name>
    <dbReference type="NCBI Taxonomy" id="27349"/>
    <lineage>
        <taxon>Eukaryota</taxon>
        <taxon>Fungi</taxon>
        <taxon>Dikarya</taxon>
        <taxon>Basidiomycota</taxon>
        <taxon>Pucciniomycotina</taxon>
        <taxon>Pucciniomycetes</taxon>
        <taxon>Pucciniales</taxon>
        <taxon>Pucciniaceae</taxon>
        <taxon>Puccinia</taxon>
    </lineage>
</organism>
<dbReference type="InterPro" id="IPR013616">
    <property type="entry name" value="Chitin_synth_N"/>
</dbReference>
<evidence type="ECO:0000259" key="9">
    <source>
        <dbReference type="Pfam" id="PF08407"/>
    </source>
</evidence>
<evidence type="ECO:0000256" key="4">
    <source>
        <dbReference type="ARBA" id="ARBA00023136"/>
    </source>
</evidence>
<evidence type="ECO:0000256" key="5">
    <source>
        <dbReference type="ARBA" id="ARBA00023316"/>
    </source>
</evidence>
<dbReference type="GO" id="GO:0006031">
    <property type="term" value="P:chitin biosynthetic process"/>
    <property type="evidence" value="ECO:0007669"/>
    <property type="project" value="UniProtKB-UniRule"/>
</dbReference>
<keyword evidence="7" id="KW-0328">Glycosyltransferase</keyword>
<feature type="region of interest" description="Disordered" evidence="8">
    <location>
        <begin position="119"/>
        <end position="139"/>
    </location>
</feature>
<dbReference type="PANTHER" id="PTHR22914:SF38">
    <property type="entry name" value="CHITIN SYNTHASE 2"/>
    <property type="match status" value="1"/>
</dbReference>
<evidence type="ECO:0000256" key="2">
    <source>
        <dbReference type="ARBA" id="ARBA00022692"/>
    </source>
</evidence>
<evidence type="ECO:0000256" key="6">
    <source>
        <dbReference type="ARBA" id="ARBA00024009"/>
    </source>
</evidence>
<protein>
    <recommendedName>
        <fullName evidence="7">Chitin synthase</fullName>
        <ecNumber evidence="7">2.4.1.16</ecNumber>
    </recommendedName>
</protein>
<evidence type="ECO:0000256" key="8">
    <source>
        <dbReference type="SAM" id="MobiDB-lite"/>
    </source>
</evidence>
<dbReference type="VEuPathDB" id="FungiDB:VP01_200g2"/>
<keyword evidence="7" id="KW-1003">Cell membrane</keyword>
<dbReference type="GO" id="GO:0005886">
    <property type="term" value="C:plasma membrane"/>
    <property type="evidence" value="ECO:0007669"/>
    <property type="project" value="UniProtKB-SubCell"/>
</dbReference>
<dbReference type="Proteomes" id="UP000037035">
    <property type="component" value="Unassembled WGS sequence"/>
</dbReference>
<comment type="function">
    <text evidence="6 7">Polymerizes chitin, a structural polymer of the cell wall and septum, by transferring the sugar moiety of UDP-GlcNAc to the non-reducing end of the growing chitin polymer.</text>
</comment>
<proteinExistence type="inferred from homology"/>
<feature type="transmembrane region" description="Helical" evidence="7">
    <location>
        <begin position="670"/>
        <end position="693"/>
    </location>
</feature>
<evidence type="ECO:0000313" key="11">
    <source>
        <dbReference type="Proteomes" id="UP000037035"/>
    </source>
</evidence>
<feature type="domain" description="Chitin synthase N-terminal" evidence="9">
    <location>
        <begin position="146"/>
        <end position="212"/>
    </location>
</feature>
<gene>
    <name evidence="10" type="ORF">VP01_200g2</name>
</gene>
<comment type="subcellular location">
    <subcellularLocation>
        <location evidence="7">Cell membrane</location>
        <topology evidence="7">Multi-pass membrane protein</topology>
    </subcellularLocation>
    <subcellularLocation>
        <location evidence="1">Membrane</location>
        <topology evidence="1">Multi-pass membrane protein</topology>
    </subcellularLocation>
</comment>
<feature type="transmembrane region" description="Helical" evidence="7">
    <location>
        <begin position="636"/>
        <end position="658"/>
    </location>
</feature>
<dbReference type="Pfam" id="PF08407">
    <property type="entry name" value="Chitin_synth_1N"/>
    <property type="match status" value="1"/>
</dbReference>
<feature type="region of interest" description="Disordered" evidence="8">
    <location>
        <begin position="1"/>
        <end position="36"/>
    </location>
</feature>
<keyword evidence="5 7" id="KW-0961">Cell wall biogenesis/degradation</keyword>
<feature type="transmembrane region" description="Helical" evidence="7">
    <location>
        <begin position="564"/>
        <end position="584"/>
    </location>
</feature>
<keyword evidence="7" id="KW-0808">Transferase</keyword>
<dbReference type="InterPro" id="IPR004835">
    <property type="entry name" value="Chitin_synth"/>
</dbReference>
<evidence type="ECO:0000313" key="10">
    <source>
        <dbReference type="EMBL" id="KNZ58035.1"/>
    </source>
</evidence>
<sequence length="902" mass="101495">MPSDSEELLQPQNSSESLPAHQLPSYYNNNLPARQYAPDLDQTDYRRATPTALYDYNYTHSAPSMSPPITHQLDPFAHSIGISDQEEQGYAYDHEDEKEPSYANITLDDSNIISSPHPKTFSSSFHPSANPHWGPAPAGRALRRNRTRKRVALTDGNLVIERPIPARLLSFLPRRGEEEFEIMSYTAATCDPDDFESSRYTLRAAKMNRETELFVGVTMYNEDEVLFTRTMHGVMKNIAHLCTRNKSRTWGKDGWKKVVVCIVADGRKVIHPRVLDCLAALGVYQAGVGSNMVQDQPVTAHIYEFTTQLSVDSDLKFQGLEKGIVPTQIIFCMKERNQKKINSHRWMFNAFCPLLQPNVCVLVDVGTKPGPRSLYHLWKCMDLNSNVGGACGEICAMKGKGWLGLLNPLVAAQNFEYKMSNILDKPTESVFGYISVLPGAFSAYRYIALKNDEIGRGPLASYFKGETLAGRDADVFTSNMYLAEDRILCWELVAKRGHNWVLKYVKSAWGETDVPNEVPEFISQRRRWLNGSFFAAIYSLAHIGQMSRTEHSRKKALALYFEGFYNFLNLLFAWFGLANYYIFFVLLSSSLEDPSLKMPKAVTIINTLLHHLYTGTLIGCFLLSMGNRPQGAKWTYIAAMVIFAFLALYMLVACVLILVKAVKGGANATLYAQIVISLVATLGSWITSSVLALEPWHLITCMLQYLLLAPAYINVLNVYAFANLHDFSWGTKDHNIILTDLGVAVSAGDSKVEITCPLEQKDLDQNYDEALLNLKTRPKLLEKNRSDKEKEALKQDYYKSVRTNVVLLWTLTNVCLSLSHERERPILIGRLFLLGYFGRVHFGWGCSRVVCVGQSQPEGATLHDHHPGFCRIHGFDPARRIDSLLGHPSLCRVIPPILVVPT</sequence>
<name>A0A0L6VD51_9BASI</name>